<comment type="caution">
    <text evidence="1">The sequence shown here is derived from an EMBL/GenBank/DDBJ whole genome shotgun (WGS) entry which is preliminary data.</text>
</comment>
<protein>
    <submittedName>
        <fullName evidence="1">Capsular biosynthesis protein</fullName>
    </submittedName>
</protein>
<dbReference type="Pfam" id="PF10364">
    <property type="entry name" value="NKWYS"/>
    <property type="match status" value="1"/>
</dbReference>
<dbReference type="eggNOG" id="COG0457">
    <property type="taxonomic scope" value="Bacteria"/>
</dbReference>
<proteinExistence type="predicted"/>
<name>A0A0P7EWE5_VIBAL</name>
<dbReference type="STRING" id="663.BAU10_21865"/>
<organism evidence="1 4">
    <name type="scientific">Vibrio alginolyticus</name>
    <dbReference type="NCBI Taxonomy" id="663"/>
    <lineage>
        <taxon>Bacteria</taxon>
        <taxon>Pseudomonadati</taxon>
        <taxon>Pseudomonadota</taxon>
        <taxon>Gammaproteobacteria</taxon>
        <taxon>Vibrionales</taxon>
        <taxon>Vibrionaceae</taxon>
        <taxon>Vibrio</taxon>
    </lineage>
</organism>
<dbReference type="Gene3D" id="3.40.50.300">
    <property type="entry name" value="P-loop containing nucleotide triphosphate hydrolases"/>
    <property type="match status" value="1"/>
</dbReference>
<gene>
    <name evidence="2" type="ORF">AL553_022085</name>
    <name evidence="1" type="ORF">F0254_04800</name>
</gene>
<sequence length="269" mass="31642">MSRNTPTNVNLSWYQTLKSQEQPVLIYQMGKVGSSALEHSIPNSIHLHDLMTVDAQKQISPVRAQLHKPQINALKRRLKRITMSHMLKRKKKVRIISLVREPIGRNVSMFFQALPFWMADKYLKDDSAIRTERPQLLQEAFDKHMNHQYALQWFDNEIKQLTGIDVFNESFNHEVGYQTYHNNNFSLLVIRSDKLTKANSAVEDFLGYPVDVVYENQSDNKWYSPLMKEFKTQFQPTPEYVEEMLNSKLTKHFFSNAEITDLKQQYLTN</sequence>
<evidence type="ECO:0000313" key="3">
    <source>
        <dbReference type="Proteomes" id="UP000054316"/>
    </source>
</evidence>
<dbReference type="RefSeq" id="WP_005375261.1">
    <property type="nucleotide sequence ID" value="NZ_CP014044.1"/>
</dbReference>
<dbReference type="InterPro" id="IPR027417">
    <property type="entry name" value="P-loop_NTPase"/>
</dbReference>
<dbReference type="InterPro" id="IPR018831">
    <property type="entry name" value="Uncharacterised_NKWYS"/>
</dbReference>
<evidence type="ECO:0000313" key="1">
    <source>
        <dbReference type="EMBL" id="NOI08184.1"/>
    </source>
</evidence>
<dbReference type="EMBL" id="LOSN02000002">
    <property type="protein sequence ID" value="PNP20330.1"/>
    <property type="molecule type" value="Genomic_DNA"/>
</dbReference>
<evidence type="ECO:0000313" key="2">
    <source>
        <dbReference type="EMBL" id="PNP20330.1"/>
    </source>
</evidence>
<accession>A0A0P7EWE5</accession>
<reference evidence="1 4" key="2">
    <citation type="submission" date="2019-09" db="EMBL/GenBank/DDBJ databases">
        <title>Draft genome sequencing and comparative genomics of hatchery-associated Vibrios.</title>
        <authorList>
            <person name="Kehlet-Delgado H."/>
            <person name="Mueller R.S."/>
        </authorList>
    </citation>
    <scope>NUCLEOTIDE SEQUENCE [LARGE SCALE GENOMIC DNA]</scope>
    <source>
        <strain evidence="1 4">081416A</strain>
    </source>
</reference>
<dbReference type="OrthoDB" id="286125at2"/>
<keyword evidence="3" id="KW-1185">Reference proteome</keyword>
<dbReference type="Proteomes" id="UP000532247">
    <property type="component" value="Unassembled WGS sequence"/>
</dbReference>
<dbReference type="AlphaFoldDB" id="A0A0P7EWE5"/>
<dbReference type="EMBL" id="VTYF01000002">
    <property type="protein sequence ID" value="NOI08184.1"/>
    <property type="molecule type" value="Genomic_DNA"/>
</dbReference>
<dbReference type="SUPFAM" id="SSF52540">
    <property type="entry name" value="P-loop containing nucleoside triphosphate hydrolases"/>
    <property type="match status" value="1"/>
</dbReference>
<evidence type="ECO:0000313" key="4">
    <source>
        <dbReference type="Proteomes" id="UP000532247"/>
    </source>
</evidence>
<dbReference type="Proteomes" id="UP000054316">
    <property type="component" value="Unassembled WGS sequence"/>
</dbReference>
<reference evidence="2 3" key="1">
    <citation type="submission" date="2017-12" db="EMBL/GenBank/DDBJ databases">
        <title>FDA dAtabase for Regulatory Grade micrObial Sequences (FDA-ARGOS): Supporting development and validation of Infectious Disease Dx tests.</title>
        <authorList>
            <person name="Hoffmann M."/>
            <person name="Allard M."/>
            <person name="Evans P."/>
            <person name="Brown E."/>
            <person name="Tallon L.J."/>
            <person name="Sadzewicz L."/>
            <person name="Sengamalay N."/>
            <person name="Ott S."/>
            <person name="Godinez A."/>
            <person name="Nagaraj S."/>
            <person name="Vavikolanu K."/>
            <person name="Aluvathingal J."/>
            <person name="Nadendla S."/>
            <person name="Hobson J."/>
            <person name="Sichtig H."/>
        </authorList>
    </citation>
    <scope>NUCLEOTIDE SEQUENCE [LARGE SCALE GENOMIC DNA]</scope>
    <source>
        <strain evidence="3">ATCC 17749</strain>
        <strain evidence="2">FDAARGOS_97</strain>
    </source>
</reference>